<name>A0ABP0DGM5_9PEZI</name>
<protein>
    <recommendedName>
        <fullName evidence="1">DUF7770 domain-containing protein</fullName>
    </recommendedName>
</protein>
<dbReference type="InterPro" id="IPR056672">
    <property type="entry name" value="DUF7770"/>
</dbReference>
<evidence type="ECO:0000313" key="2">
    <source>
        <dbReference type="EMBL" id="CAK7266252.1"/>
    </source>
</evidence>
<dbReference type="Proteomes" id="UP001642501">
    <property type="component" value="Unassembled WGS sequence"/>
</dbReference>
<dbReference type="Pfam" id="PF24968">
    <property type="entry name" value="DUF7770"/>
    <property type="match status" value="1"/>
</dbReference>
<evidence type="ECO:0000259" key="1">
    <source>
        <dbReference type="Pfam" id="PF24968"/>
    </source>
</evidence>
<gene>
    <name evidence="2" type="ORF">SEPCBS57363_001997</name>
</gene>
<reference evidence="2 3" key="1">
    <citation type="submission" date="2024-01" db="EMBL/GenBank/DDBJ databases">
        <authorList>
            <person name="Allen C."/>
            <person name="Tagirdzhanova G."/>
        </authorList>
    </citation>
    <scope>NUCLEOTIDE SEQUENCE [LARGE SCALE GENOMIC DNA]</scope>
    <source>
        <strain evidence="2 3">CBS 573.63</strain>
    </source>
</reference>
<sequence>MDNNFDSDKLESEDLAKPVLNVHLIAYINPGNEGDGEIPPTNHWAVFLELSKDRSVRVDMMPGYGLDGRRGKVDLSTKEYAFTKNSIQRLTFEPRGHPNVEVFIKSIGSLGLQRYNFTKDCEGCRFWCYQFIKCLEGISILEPGSAAQTHETIGYYYCTPTGKEPREVGEGEFRLTE</sequence>
<feature type="domain" description="DUF7770" evidence="1">
    <location>
        <begin position="22"/>
        <end position="173"/>
    </location>
</feature>
<keyword evidence="3" id="KW-1185">Reference proteome</keyword>
<dbReference type="EMBL" id="CAWUOM010000024">
    <property type="protein sequence ID" value="CAK7266252.1"/>
    <property type="molecule type" value="Genomic_DNA"/>
</dbReference>
<evidence type="ECO:0000313" key="3">
    <source>
        <dbReference type="Proteomes" id="UP001642501"/>
    </source>
</evidence>
<organism evidence="2 3">
    <name type="scientific">Sporothrix epigloea</name>
    <dbReference type="NCBI Taxonomy" id="1892477"/>
    <lineage>
        <taxon>Eukaryota</taxon>
        <taxon>Fungi</taxon>
        <taxon>Dikarya</taxon>
        <taxon>Ascomycota</taxon>
        <taxon>Pezizomycotina</taxon>
        <taxon>Sordariomycetes</taxon>
        <taxon>Sordariomycetidae</taxon>
        <taxon>Ophiostomatales</taxon>
        <taxon>Ophiostomataceae</taxon>
        <taxon>Sporothrix</taxon>
    </lineage>
</organism>
<accession>A0ABP0DGM5</accession>
<proteinExistence type="predicted"/>
<comment type="caution">
    <text evidence="2">The sequence shown here is derived from an EMBL/GenBank/DDBJ whole genome shotgun (WGS) entry which is preliminary data.</text>
</comment>